<dbReference type="HAMAP" id="MF_00766">
    <property type="entry name" value="PGT_MtgA"/>
    <property type="match status" value="1"/>
</dbReference>
<dbReference type="GO" id="GO:0005886">
    <property type="term" value="C:plasma membrane"/>
    <property type="evidence" value="ECO:0007669"/>
    <property type="project" value="UniProtKB-SubCell"/>
</dbReference>
<keyword evidence="4 11" id="KW-0808">Transferase</keyword>
<keyword evidence="5 11" id="KW-0812">Transmembrane</keyword>
<gene>
    <name evidence="11" type="primary">mtgA</name>
    <name evidence="13" type="ORF">SAMN05421688_1607</name>
</gene>
<evidence type="ECO:0000256" key="11">
    <source>
        <dbReference type="HAMAP-Rule" id="MF_00766"/>
    </source>
</evidence>
<dbReference type="OrthoDB" id="9766909at2"/>
<feature type="domain" description="Glycosyl transferase family 51" evidence="12">
    <location>
        <begin position="92"/>
        <end position="250"/>
    </location>
</feature>
<evidence type="ECO:0000256" key="8">
    <source>
        <dbReference type="ARBA" id="ARBA00022989"/>
    </source>
</evidence>
<dbReference type="GO" id="GO:0071555">
    <property type="term" value="P:cell wall organization"/>
    <property type="evidence" value="ECO:0007669"/>
    <property type="project" value="UniProtKB-KW"/>
</dbReference>
<dbReference type="InterPro" id="IPR011812">
    <property type="entry name" value="Pep_trsgly"/>
</dbReference>
<dbReference type="GO" id="GO:0009274">
    <property type="term" value="C:peptidoglycan-based cell wall"/>
    <property type="evidence" value="ECO:0007669"/>
    <property type="project" value="InterPro"/>
</dbReference>
<dbReference type="EC" id="2.4.99.28" evidence="11"/>
<evidence type="ECO:0000256" key="2">
    <source>
        <dbReference type="ARBA" id="ARBA00022519"/>
    </source>
</evidence>
<keyword evidence="9 11" id="KW-0472">Membrane</keyword>
<evidence type="ECO:0000256" key="5">
    <source>
        <dbReference type="ARBA" id="ARBA00022692"/>
    </source>
</evidence>
<keyword evidence="10 11" id="KW-0961">Cell wall biogenesis/degradation</keyword>
<evidence type="ECO:0000313" key="14">
    <source>
        <dbReference type="Proteomes" id="UP000198796"/>
    </source>
</evidence>
<dbReference type="Gene3D" id="1.10.3810.10">
    <property type="entry name" value="Biosynthetic peptidoglycan transglycosylase-like"/>
    <property type="match status" value="1"/>
</dbReference>
<evidence type="ECO:0000256" key="4">
    <source>
        <dbReference type="ARBA" id="ARBA00022679"/>
    </source>
</evidence>
<keyword evidence="7 11" id="KW-0573">Peptidoglycan synthesis</keyword>
<comment type="function">
    <text evidence="11">Peptidoglycan polymerase that catalyzes glycan chain elongation from lipid-linked precursors.</text>
</comment>
<comment type="catalytic activity">
    <reaction evidence="11">
        <text>[GlcNAc-(1-&gt;4)-Mur2Ac(oyl-L-Ala-gamma-D-Glu-L-Lys-D-Ala-D-Ala)](n)-di-trans,octa-cis-undecaprenyl diphosphate + beta-D-GlcNAc-(1-&gt;4)-Mur2Ac(oyl-L-Ala-gamma-D-Glu-L-Lys-D-Ala-D-Ala)-di-trans,octa-cis-undecaprenyl diphosphate = [GlcNAc-(1-&gt;4)-Mur2Ac(oyl-L-Ala-gamma-D-Glu-L-Lys-D-Ala-D-Ala)](n+1)-di-trans,octa-cis-undecaprenyl diphosphate + di-trans,octa-cis-undecaprenyl diphosphate + H(+)</text>
        <dbReference type="Rhea" id="RHEA:23708"/>
        <dbReference type="Rhea" id="RHEA-COMP:9602"/>
        <dbReference type="Rhea" id="RHEA-COMP:9603"/>
        <dbReference type="ChEBI" id="CHEBI:15378"/>
        <dbReference type="ChEBI" id="CHEBI:58405"/>
        <dbReference type="ChEBI" id="CHEBI:60033"/>
        <dbReference type="ChEBI" id="CHEBI:78435"/>
        <dbReference type="EC" id="2.4.99.28"/>
    </reaction>
</comment>
<dbReference type="AlphaFoldDB" id="A0A1I0WN42"/>
<comment type="similarity">
    <text evidence="11">Belongs to the glycosyltransferase 51 family.</text>
</comment>
<dbReference type="EMBL" id="FOJU01000002">
    <property type="protein sequence ID" value="SFA90195.1"/>
    <property type="molecule type" value="Genomic_DNA"/>
</dbReference>
<keyword evidence="6 11" id="KW-0133">Cell shape</keyword>
<dbReference type="GO" id="GO:0016763">
    <property type="term" value="F:pentosyltransferase activity"/>
    <property type="evidence" value="ECO:0007669"/>
    <property type="project" value="InterPro"/>
</dbReference>
<dbReference type="InterPro" id="IPR001264">
    <property type="entry name" value="Glyco_trans_51"/>
</dbReference>
<keyword evidence="8 11" id="KW-1133">Transmembrane helix</keyword>
<dbReference type="STRING" id="871651.SAMN05421688_1607"/>
<evidence type="ECO:0000256" key="7">
    <source>
        <dbReference type="ARBA" id="ARBA00022984"/>
    </source>
</evidence>
<dbReference type="GO" id="GO:0008360">
    <property type="term" value="P:regulation of cell shape"/>
    <property type="evidence" value="ECO:0007669"/>
    <property type="project" value="UniProtKB-KW"/>
</dbReference>
<dbReference type="PANTHER" id="PTHR30400:SF0">
    <property type="entry name" value="BIOSYNTHETIC PEPTIDOGLYCAN TRANSGLYCOSYLASE"/>
    <property type="match status" value="1"/>
</dbReference>
<dbReference type="GO" id="GO:0008955">
    <property type="term" value="F:peptidoglycan glycosyltransferase activity"/>
    <property type="evidence" value="ECO:0007669"/>
    <property type="project" value="UniProtKB-UniRule"/>
</dbReference>
<reference evidence="13 14" key="1">
    <citation type="submission" date="2016-10" db="EMBL/GenBank/DDBJ databases">
        <authorList>
            <person name="de Groot N.N."/>
        </authorList>
    </citation>
    <scope>NUCLEOTIDE SEQUENCE [LARGE SCALE GENOMIC DNA]</scope>
    <source>
        <strain evidence="13 14">DSM 29316</strain>
    </source>
</reference>
<name>A0A1I0WN42_9RHOB</name>
<evidence type="ECO:0000259" key="12">
    <source>
        <dbReference type="Pfam" id="PF00912"/>
    </source>
</evidence>
<evidence type="ECO:0000313" key="13">
    <source>
        <dbReference type="EMBL" id="SFA90195.1"/>
    </source>
</evidence>
<dbReference type="PANTHER" id="PTHR30400">
    <property type="entry name" value="MONOFUNCTIONAL BIOSYNTHETIC PEPTIDOGLYCAN TRANSGLYCOSYLASE"/>
    <property type="match status" value="1"/>
</dbReference>
<dbReference type="GO" id="GO:0009252">
    <property type="term" value="P:peptidoglycan biosynthetic process"/>
    <property type="evidence" value="ECO:0007669"/>
    <property type="project" value="UniProtKB-UniRule"/>
</dbReference>
<dbReference type="InterPro" id="IPR036950">
    <property type="entry name" value="PBP_transglycosylase"/>
</dbReference>
<evidence type="ECO:0000256" key="1">
    <source>
        <dbReference type="ARBA" id="ARBA00022475"/>
    </source>
</evidence>
<keyword evidence="2 11" id="KW-0997">Cell inner membrane</keyword>
<comment type="subcellular location">
    <subcellularLocation>
        <location evidence="11">Cell inner membrane</location>
        <topology evidence="11">Single-pass membrane protein</topology>
    </subcellularLocation>
</comment>
<dbReference type="NCBIfam" id="TIGR02070">
    <property type="entry name" value="mono_pep_trsgly"/>
    <property type="match status" value="1"/>
</dbReference>
<evidence type="ECO:0000256" key="3">
    <source>
        <dbReference type="ARBA" id="ARBA00022676"/>
    </source>
</evidence>
<keyword evidence="14" id="KW-1185">Reference proteome</keyword>
<evidence type="ECO:0000256" key="9">
    <source>
        <dbReference type="ARBA" id="ARBA00023136"/>
    </source>
</evidence>
<evidence type="ECO:0000256" key="10">
    <source>
        <dbReference type="ARBA" id="ARBA00023316"/>
    </source>
</evidence>
<dbReference type="InterPro" id="IPR023346">
    <property type="entry name" value="Lysozyme-like_dom_sf"/>
</dbReference>
<keyword evidence="3 11" id="KW-0328">Glycosyltransferase</keyword>
<evidence type="ECO:0000256" key="6">
    <source>
        <dbReference type="ARBA" id="ARBA00022960"/>
    </source>
</evidence>
<feature type="transmembrane region" description="Helical" evidence="11">
    <location>
        <begin position="53"/>
        <end position="75"/>
    </location>
</feature>
<accession>A0A1I0WN42</accession>
<organism evidence="13 14">
    <name type="scientific">Poseidonocella pacifica</name>
    <dbReference type="NCBI Taxonomy" id="871651"/>
    <lineage>
        <taxon>Bacteria</taxon>
        <taxon>Pseudomonadati</taxon>
        <taxon>Pseudomonadota</taxon>
        <taxon>Alphaproteobacteria</taxon>
        <taxon>Rhodobacterales</taxon>
        <taxon>Roseobacteraceae</taxon>
        <taxon>Poseidonocella</taxon>
    </lineage>
</organism>
<dbReference type="UniPathway" id="UPA00219"/>
<protein>
    <recommendedName>
        <fullName evidence="11">Biosynthetic peptidoglycan transglycosylase</fullName>
        <ecNumber evidence="11">2.4.99.28</ecNumber>
    </recommendedName>
    <alternativeName>
        <fullName evidence="11">Glycan polymerase</fullName>
    </alternativeName>
    <alternativeName>
        <fullName evidence="11">Peptidoglycan glycosyltransferase MtgA</fullName>
        <shortName evidence="11">PGT</shortName>
    </alternativeName>
</protein>
<comment type="pathway">
    <text evidence="11">Cell wall biogenesis; peptidoglycan biosynthesis.</text>
</comment>
<dbReference type="Pfam" id="PF00912">
    <property type="entry name" value="Transgly"/>
    <property type="match status" value="1"/>
</dbReference>
<sequence length="269" mass="29175">MVRAVSGSGAWNAGLAAAEGRCKRNKVATVAGKARGKAKAKTKEKPRVGFRRWALRAVLVLSALLVMAILGYRFINPPTTPYMMRESRRLDGVAQEWVPMERIAPVMARAAVAAEDANFCRHWGFDMAAIRGVIARGEVRGASTISQQVVKNVYLWQGRSWPRKALEAILTPAVEIAWPKQRILEVYLNVAEFGEGVFGVEAAAQRSFGISAEQLSSSQAARLAAVLPDPKRRDAGRPSDFVTLRARSIADGAATIRRDGRAACFGADG</sequence>
<dbReference type="SUPFAM" id="SSF53955">
    <property type="entry name" value="Lysozyme-like"/>
    <property type="match status" value="1"/>
</dbReference>
<keyword evidence="1 11" id="KW-1003">Cell membrane</keyword>
<proteinExistence type="inferred from homology"/>
<dbReference type="Proteomes" id="UP000198796">
    <property type="component" value="Unassembled WGS sequence"/>
</dbReference>